<dbReference type="InterPro" id="IPR036237">
    <property type="entry name" value="Xyl_isomerase-like_sf"/>
</dbReference>
<dbReference type="SUPFAM" id="SSF51658">
    <property type="entry name" value="Xylose isomerase-like"/>
    <property type="match status" value="1"/>
</dbReference>
<dbReference type="InterPro" id="IPR050312">
    <property type="entry name" value="IolE/XylAMocC-like"/>
</dbReference>
<proteinExistence type="predicted"/>
<evidence type="ECO:0000259" key="1">
    <source>
        <dbReference type="Pfam" id="PF01261"/>
    </source>
</evidence>
<dbReference type="InterPro" id="IPR013022">
    <property type="entry name" value="Xyl_isomerase-like_TIM-brl"/>
</dbReference>
<sequence>MKFGICNEIFKEWEWEKTVSYVSSLGYDGIEIAPFTFAKSVKEISADKRKEIKDLAVQNNLEIIGLHWLLASPEGLSISSQNKTVRERTIDYLKELVNFCADLNGRLMIFGSPKQRDIPSSSTYEQTYNYAKECFLKALPLAKERNVVIALEPLTKKETNFINTAEEALKIIKEINHPNFKLHLDVKAMCGEEKEITEIIKSSEGYLAHFHANDPNLSGPGFGEVKYEPIKEALEKIGYDKYISVEVFDFSPGPEVIAEKSIQYLKKILGL</sequence>
<dbReference type="Gene3D" id="3.20.20.150">
    <property type="entry name" value="Divalent-metal-dependent TIM barrel enzymes"/>
    <property type="match status" value="1"/>
</dbReference>
<name>A0A1J4SFI9_9BACT</name>
<dbReference type="Pfam" id="PF01261">
    <property type="entry name" value="AP_endonuc_2"/>
    <property type="match status" value="1"/>
</dbReference>
<evidence type="ECO:0000313" key="2">
    <source>
        <dbReference type="EMBL" id="OIN98143.1"/>
    </source>
</evidence>
<gene>
    <name evidence="2" type="ORF">AUJ66_01460</name>
</gene>
<comment type="caution">
    <text evidence="2">The sequence shown here is derived from an EMBL/GenBank/DDBJ whole genome shotgun (WGS) entry which is preliminary data.</text>
</comment>
<dbReference type="Proteomes" id="UP000182278">
    <property type="component" value="Unassembled WGS sequence"/>
</dbReference>
<dbReference type="PANTHER" id="PTHR12110:SF21">
    <property type="entry name" value="XYLOSE ISOMERASE-LIKE TIM BARREL DOMAIN-CONTAINING PROTEIN"/>
    <property type="match status" value="1"/>
</dbReference>
<dbReference type="AlphaFoldDB" id="A0A1J4SFI9"/>
<reference evidence="2 3" key="1">
    <citation type="journal article" date="2016" name="Environ. Microbiol.">
        <title>Genomic resolution of a cold subsurface aquifer community provides metabolic insights for novel microbes adapted to high CO concentrations.</title>
        <authorList>
            <person name="Probst A.J."/>
            <person name="Castelle C.J."/>
            <person name="Singh A."/>
            <person name="Brown C.T."/>
            <person name="Anantharaman K."/>
            <person name="Sharon I."/>
            <person name="Hug L.A."/>
            <person name="Burstein D."/>
            <person name="Emerson J.B."/>
            <person name="Thomas B.C."/>
            <person name="Banfield J.F."/>
        </authorList>
    </citation>
    <scope>NUCLEOTIDE SEQUENCE [LARGE SCALE GENOMIC DNA]</scope>
    <source>
        <strain evidence="2">CG1_02_38_46</strain>
    </source>
</reference>
<accession>A0A1J4SFI9</accession>
<dbReference type="EMBL" id="MNUO01000021">
    <property type="protein sequence ID" value="OIN98143.1"/>
    <property type="molecule type" value="Genomic_DNA"/>
</dbReference>
<dbReference type="PANTHER" id="PTHR12110">
    <property type="entry name" value="HYDROXYPYRUVATE ISOMERASE"/>
    <property type="match status" value="1"/>
</dbReference>
<feature type="domain" description="Xylose isomerase-like TIM barrel" evidence="1">
    <location>
        <begin position="21"/>
        <end position="267"/>
    </location>
</feature>
<evidence type="ECO:0000313" key="3">
    <source>
        <dbReference type="Proteomes" id="UP000182278"/>
    </source>
</evidence>
<protein>
    <submittedName>
        <fullName evidence="2">D-tagatose 3-epimerase</fullName>
    </submittedName>
</protein>
<dbReference type="STRING" id="1817893.AUJ66_01460"/>
<organism evidence="2 3">
    <name type="scientific">Candidatus Desantisbacteria bacterium CG1_02_38_46</name>
    <dbReference type="NCBI Taxonomy" id="1817893"/>
    <lineage>
        <taxon>Bacteria</taxon>
        <taxon>Candidatus Desantisiibacteriota</taxon>
    </lineage>
</organism>